<accession>A0A6J4IHF6</accession>
<feature type="domain" description="Beta-ketoacyl-[acyl-carrier-protein] synthase III N-terminal" evidence="4">
    <location>
        <begin position="122"/>
        <end position="200"/>
    </location>
</feature>
<dbReference type="PANTHER" id="PTHR34069:SF3">
    <property type="entry name" value="ACYL-COA:ACYL-COA ALKYLTRANSFERASE"/>
    <property type="match status" value="1"/>
</dbReference>
<organism evidence="5">
    <name type="scientific">uncultured Acidimicrobiales bacterium</name>
    <dbReference type="NCBI Taxonomy" id="310071"/>
    <lineage>
        <taxon>Bacteria</taxon>
        <taxon>Bacillati</taxon>
        <taxon>Actinomycetota</taxon>
        <taxon>Acidimicrobiia</taxon>
        <taxon>Acidimicrobiales</taxon>
        <taxon>environmental samples</taxon>
    </lineage>
</organism>
<gene>
    <name evidence="5" type="ORF">AVDCRST_MAG20-2119</name>
</gene>
<dbReference type="Pfam" id="PF08545">
    <property type="entry name" value="ACP_syn_III"/>
    <property type="match status" value="1"/>
</dbReference>
<dbReference type="AlphaFoldDB" id="A0A6J4IHF6"/>
<keyword evidence="2" id="KW-0012">Acyltransferase</keyword>
<dbReference type="GO" id="GO:0044550">
    <property type="term" value="P:secondary metabolite biosynthetic process"/>
    <property type="evidence" value="ECO:0007669"/>
    <property type="project" value="TreeGrafter"/>
</dbReference>
<dbReference type="PANTHER" id="PTHR34069">
    <property type="entry name" value="3-OXOACYL-[ACYL-CARRIER-PROTEIN] SYNTHASE 3"/>
    <property type="match status" value="1"/>
</dbReference>
<dbReference type="Pfam" id="PF08541">
    <property type="entry name" value="ACP_syn_III_C"/>
    <property type="match status" value="1"/>
</dbReference>
<proteinExistence type="predicted"/>
<evidence type="ECO:0000259" key="4">
    <source>
        <dbReference type="Pfam" id="PF08545"/>
    </source>
</evidence>
<evidence type="ECO:0000259" key="3">
    <source>
        <dbReference type="Pfam" id="PF08541"/>
    </source>
</evidence>
<protein>
    <submittedName>
        <fullName evidence="5">3-oxoacyl-[ACP] synthase III in alkane synthesis cluster</fullName>
    </submittedName>
</protein>
<dbReference type="InterPro" id="IPR013751">
    <property type="entry name" value="ACP_syn_III_N"/>
</dbReference>
<dbReference type="GO" id="GO:0006633">
    <property type="term" value="P:fatty acid biosynthetic process"/>
    <property type="evidence" value="ECO:0007669"/>
    <property type="project" value="InterPro"/>
</dbReference>
<dbReference type="InterPro" id="IPR013747">
    <property type="entry name" value="ACP_syn_III_C"/>
</dbReference>
<dbReference type="InterPro" id="IPR016039">
    <property type="entry name" value="Thiolase-like"/>
</dbReference>
<dbReference type="GO" id="GO:0004315">
    <property type="term" value="F:3-oxoacyl-[acyl-carrier-protein] synthase activity"/>
    <property type="evidence" value="ECO:0007669"/>
    <property type="project" value="InterPro"/>
</dbReference>
<feature type="domain" description="Beta-ketoacyl-[acyl-carrier-protein] synthase III C-terminal" evidence="3">
    <location>
        <begin position="258"/>
        <end position="343"/>
    </location>
</feature>
<evidence type="ECO:0000256" key="2">
    <source>
        <dbReference type="ARBA" id="ARBA00023315"/>
    </source>
</evidence>
<dbReference type="NCBIfam" id="NF006720">
    <property type="entry name" value="PRK09258.1"/>
    <property type="match status" value="1"/>
</dbReference>
<sequence>MPNPVQRYEQVVVSGLAHVDAPVRVTSAELEEQIAPTLARFGLSSGTLESLSGIVERRMWEPGATPSSVSTEAARRLLATSPVDVSDIGALVNTSVDRDFVEPSTACIVHANLGLPPEAINFDVGNACLGFLNGMALVAGMIERGDVDHGLVVDGEGSRFVTEATIARLADPAVDKRTFRESIATLTLGSGSAAMLLSRADMVEGGHPFRGFISRAATQHHELCRGQFDDMRTDTRRLLSAGITLARDSYKEAVEAFDLSNEAVALYAIHQVSRVHSRQVVETLGLDPDKVPLLYPNFGNIGPAGLVITLSKAVEAGRLTAGDRVAMMGVGSGLNAGLADIEW</sequence>
<dbReference type="CDD" id="cd00830">
    <property type="entry name" value="KAS_III"/>
    <property type="match status" value="1"/>
</dbReference>
<evidence type="ECO:0000313" key="5">
    <source>
        <dbReference type="EMBL" id="CAA9250588.1"/>
    </source>
</evidence>
<dbReference type="Gene3D" id="3.40.47.10">
    <property type="match status" value="2"/>
</dbReference>
<name>A0A6J4IHF6_9ACTN</name>
<keyword evidence="1" id="KW-0808">Transferase</keyword>
<reference evidence="5" key="1">
    <citation type="submission" date="2020-02" db="EMBL/GenBank/DDBJ databases">
        <authorList>
            <person name="Meier V. D."/>
        </authorList>
    </citation>
    <scope>NUCLEOTIDE SEQUENCE</scope>
    <source>
        <strain evidence="5">AVDCRST_MAG20</strain>
    </source>
</reference>
<evidence type="ECO:0000256" key="1">
    <source>
        <dbReference type="ARBA" id="ARBA00022679"/>
    </source>
</evidence>
<dbReference type="SUPFAM" id="SSF53901">
    <property type="entry name" value="Thiolase-like"/>
    <property type="match status" value="1"/>
</dbReference>
<dbReference type="EMBL" id="CADCSY010000096">
    <property type="protein sequence ID" value="CAA9250588.1"/>
    <property type="molecule type" value="Genomic_DNA"/>
</dbReference>